<dbReference type="InterPro" id="IPR007345">
    <property type="entry name" value="Polysacch_pyruvyl_Trfase"/>
</dbReference>
<organism evidence="2 3">
    <name type="scientific">Microbaculum marinum</name>
    <dbReference type="NCBI Taxonomy" id="1764581"/>
    <lineage>
        <taxon>Bacteria</taxon>
        <taxon>Pseudomonadati</taxon>
        <taxon>Pseudomonadota</taxon>
        <taxon>Alphaproteobacteria</taxon>
        <taxon>Hyphomicrobiales</taxon>
        <taxon>Tepidamorphaceae</taxon>
        <taxon>Microbaculum</taxon>
    </lineage>
</organism>
<dbReference type="RefSeq" id="WP_340329281.1">
    <property type="nucleotide sequence ID" value="NZ_JAZHOF010000003.1"/>
</dbReference>
<gene>
    <name evidence="2" type="ORF">V3328_08865</name>
</gene>
<evidence type="ECO:0000313" key="2">
    <source>
        <dbReference type="EMBL" id="MEJ8571582.1"/>
    </source>
</evidence>
<protein>
    <submittedName>
        <fullName evidence="2">Polysaccharide pyruvyl transferase family protein</fullName>
    </submittedName>
</protein>
<dbReference type="EMBL" id="JAZHOF010000003">
    <property type="protein sequence ID" value="MEJ8571582.1"/>
    <property type="molecule type" value="Genomic_DNA"/>
</dbReference>
<proteinExistence type="predicted"/>
<evidence type="ECO:0000313" key="3">
    <source>
        <dbReference type="Proteomes" id="UP001378188"/>
    </source>
</evidence>
<reference evidence="2 3" key="1">
    <citation type="submission" date="2024-02" db="EMBL/GenBank/DDBJ databases">
        <title>Genome analysis and characterization of Microbaculum marinisediminis sp. nov., isolated from marine sediment.</title>
        <authorList>
            <person name="Du Z.-J."/>
            <person name="Ye Y.-Q."/>
            <person name="Zhang Z.-R."/>
            <person name="Yuan S.-M."/>
            <person name="Zhang X.-Y."/>
        </authorList>
    </citation>
    <scope>NUCLEOTIDE SEQUENCE [LARGE SCALE GENOMIC DNA]</scope>
    <source>
        <strain evidence="2 3">SDUM1044001</strain>
    </source>
</reference>
<comment type="caution">
    <text evidence="2">The sequence shown here is derived from an EMBL/GenBank/DDBJ whole genome shotgun (WGS) entry which is preliminary data.</text>
</comment>
<accession>A0AAW9RMX1</accession>
<evidence type="ECO:0000259" key="1">
    <source>
        <dbReference type="Pfam" id="PF04230"/>
    </source>
</evidence>
<sequence length="415" mass="43760">MTDPDTSARRALQFGTFDVANYGDLLFPIVAAHRLAPHGWQVVPVSPTKQRTVFGDAPAVESLGNLPAGLTGDAVLIGGGEIIHSWPAGFLQEYRVGDLPAWAYPSLWFGATLAGALSDIPVVWNAPGVPSPFPEQLRRTAVEPALAAADYVAVRDAPGMRFLGSGHQTDVGVVPDTILDLARVWPLDSLRPAFEALAARKDIPAEAALMAVHVRTAGLGPLELADLAAMVDAFSAERGLTPVLVAIGPSLGDAAAARAMSDAMSRPHICLDDPSGLREIAAAIAYSRVYVGNSMHGYVTAHCYDRPGVIVARPAFRKFSGLADHLGRPDDVVSDWPDGLARAAETLGTSVRVPQSVFAALDGHWERVVAAIADPGAGRLRRAEFLRRYVSNGLATSGMGWLLQPVAGRSAGRAP</sequence>
<dbReference type="Pfam" id="PF04230">
    <property type="entry name" value="PS_pyruv_trans"/>
    <property type="match status" value="1"/>
</dbReference>
<keyword evidence="2" id="KW-0808">Transferase</keyword>
<name>A0AAW9RMX1_9HYPH</name>
<dbReference type="Proteomes" id="UP001378188">
    <property type="component" value="Unassembled WGS sequence"/>
</dbReference>
<feature type="domain" description="Polysaccharide pyruvyl transferase" evidence="1">
    <location>
        <begin position="21"/>
        <end position="312"/>
    </location>
</feature>
<dbReference type="GO" id="GO:0016740">
    <property type="term" value="F:transferase activity"/>
    <property type="evidence" value="ECO:0007669"/>
    <property type="project" value="UniProtKB-KW"/>
</dbReference>
<dbReference type="AlphaFoldDB" id="A0AAW9RMX1"/>
<keyword evidence="3" id="KW-1185">Reference proteome</keyword>